<dbReference type="PROSITE" id="PS50088">
    <property type="entry name" value="ANK_REPEAT"/>
    <property type="match status" value="2"/>
</dbReference>
<feature type="compositionally biased region" description="Polar residues" evidence="8">
    <location>
        <begin position="916"/>
        <end position="930"/>
    </location>
</feature>
<dbReference type="GO" id="GO:0008270">
    <property type="term" value="F:zinc ion binding"/>
    <property type="evidence" value="ECO:0007669"/>
    <property type="project" value="UniProtKB-KW"/>
</dbReference>
<dbReference type="EMBL" id="JAGDFL010000176">
    <property type="protein sequence ID" value="KAG7396011.1"/>
    <property type="molecule type" value="Genomic_DNA"/>
</dbReference>
<dbReference type="Pfam" id="PF00641">
    <property type="entry name" value="Zn_ribbon_RanBP"/>
    <property type="match status" value="2"/>
</dbReference>
<name>A0A8T1WS30_9STRA</name>
<dbReference type="PROSITE" id="PS50199">
    <property type="entry name" value="ZF_RANBP2_2"/>
    <property type="match status" value="2"/>
</dbReference>
<feature type="region of interest" description="Disordered" evidence="8">
    <location>
        <begin position="627"/>
        <end position="646"/>
    </location>
</feature>
<evidence type="ECO:0000256" key="4">
    <source>
        <dbReference type="ARBA" id="ARBA00022833"/>
    </source>
</evidence>
<feature type="compositionally biased region" description="Low complexity" evidence="8">
    <location>
        <begin position="37"/>
        <end position="49"/>
    </location>
</feature>
<feature type="compositionally biased region" description="Polar residues" evidence="8">
    <location>
        <begin position="883"/>
        <end position="895"/>
    </location>
</feature>
<keyword evidence="2" id="KW-0677">Repeat</keyword>
<feature type="domain" description="RanBP2-type" evidence="9">
    <location>
        <begin position="98"/>
        <end position="131"/>
    </location>
</feature>
<dbReference type="PROSITE" id="PS50297">
    <property type="entry name" value="ANK_REP_REGION"/>
    <property type="match status" value="2"/>
</dbReference>
<evidence type="ECO:0000256" key="7">
    <source>
        <dbReference type="PROSITE-ProRule" id="PRU00322"/>
    </source>
</evidence>
<dbReference type="InterPro" id="IPR002110">
    <property type="entry name" value="Ankyrin_rpt"/>
</dbReference>
<keyword evidence="1" id="KW-0479">Metal-binding</keyword>
<evidence type="ECO:0000256" key="8">
    <source>
        <dbReference type="SAM" id="MobiDB-lite"/>
    </source>
</evidence>
<evidence type="ECO:0000313" key="11">
    <source>
        <dbReference type="Proteomes" id="UP000693981"/>
    </source>
</evidence>
<keyword evidence="5 6" id="KW-0040">ANK repeat</keyword>
<reference evidence="10" key="1">
    <citation type="submission" date="2021-02" db="EMBL/GenBank/DDBJ databases">
        <authorList>
            <person name="Palmer J.M."/>
        </authorList>
    </citation>
    <scope>NUCLEOTIDE SEQUENCE</scope>
    <source>
        <strain evidence="10">SCRP23</strain>
    </source>
</reference>
<feature type="region of interest" description="Disordered" evidence="8">
    <location>
        <begin position="809"/>
        <end position="937"/>
    </location>
</feature>
<feature type="repeat" description="ANK" evidence="6">
    <location>
        <begin position="691"/>
        <end position="723"/>
    </location>
</feature>
<feature type="compositionally biased region" description="Basic residues" evidence="8">
    <location>
        <begin position="204"/>
        <end position="215"/>
    </location>
</feature>
<feature type="region of interest" description="Disordered" evidence="8">
    <location>
        <begin position="1"/>
        <end position="62"/>
    </location>
</feature>
<dbReference type="SMART" id="SM00547">
    <property type="entry name" value="ZnF_RBZ"/>
    <property type="match status" value="2"/>
</dbReference>
<feature type="compositionally biased region" description="Basic residues" evidence="8">
    <location>
        <begin position="14"/>
        <end position="27"/>
    </location>
</feature>
<dbReference type="PANTHER" id="PTHR24123:SF141">
    <property type="entry name" value="ANKYRIN 2, ISOFORM U"/>
    <property type="match status" value="1"/>
</dbReference>
<evidence type="ECO:0000259" key="9">
    <source>
        <dbReference type="PROSITE" id="PS50199"/>
    </source>
</evidence>
<evidence type="ECO:0000256" key="3">
    <source>
        <dbReference type="ARBA" id="ARBA00022771"/>
    </source>
</evidence>
<evidence type="ECO:0000256" key="5">
    <source>
        <dbReference type="ARBA" id="ARBA00023043"/>
    </source>
</evidence>
<dbReference type="OrthoDB" id="271273at2759"/>
<evidence type="ECO:0000256" key="6">
    <source>
        <dbReference type="PROSITE-ProRule" id="PRU00023"/>
    </source>
</evidence>
<evidence type="ECO:0000256" key="1">
    <source>
        <dbReference type="ARBA" id="ARBA00022723"/>
    </source>
</evidence>
<dbReference type="AlphaFoldDB" id="A0A8T1WS30"/>
<dbReference type="Pfam" id="PF12796">
    <property type="entry name" value="Ank_2"/>
    <property type="match status" value="1"/>
</dbReference>
<feature type="region of interest" description="Disordered" evidence="8">
    <location>
        <begin position="186"/>
        <end position="220"/>
    </location>
</feature>
<keyword evidence="11" id="KW-1185">Reference proteome</keyword>
<accession>A0A8T1WS30</accession>
<comment type="caution">
    <text evidence="10">The sequence shown here is derived from an EMBL/GenBank/DDBJ whole genome shotgun (WGS) entry which is preliminary data.</text>
</comment>
<keyword evidence="4" id="KW-0862">Zinc</keyword>
<dbReference type="SMART" id="SM00248">
    <property type="entry name" value="ANK"/>
    <property type="match status" value="3"/>
</dbReference>
<evidence type="ECO:0000313" key="10">
    <source>
        <dbReference type="EMBL" id="KAG7396011.1"/>
    </source>
</evidence>
<evidence type="ECO:0000256" key="2">
    <source>
        <dbReference type="ARBA" id="ARBA00022737"/>
    </source>
</evidence>
<organism evidence="10 11">
    <name type="scientific">Phytophthora boehmeriae</name>
    <dbReference type="NCBI Taxonomy" id="109152"/>
    <lineage>
        <taxon>Eukaryota</taxon>
        <taxon>Sar</taxon>
        <taxon>Stramenopiles</taxon>
        <taxon>Oomycota</taxon>
        <taxon>Peronosporomycetes</taxon>
        <taxon>Peronosporales</taxon>
        <taxon>Peronosporaceae</taxon>
        <taxon>Phytophthora</taxon>
    </lineage>
</organism>
<dbReference type="InterPro" id="IPR051165">
    <property type="entry name" value="Multifunctional_ANK_Repeat"/>
</dbReference>
<dbReference type="PROSITE" id="PS01358">
    <property type="entry name" value="ZF_RANBP2_1"/>
    <property type="match status" value="2"/>
</dbReference>
<dbReference type="Proteomes" id="UP000693981">
    <property type="component" value="Unassembled WGS sequence"/>
</dbReference>
<protein>
    <recommendedName>
        <fullName evidence="9">RanBP2-type domain-containing protein</fullName>
    </recommendedName>
</protein>
<sequence length="964" mass="105641">MEQDDASGRAPSSGRKRRSGGKRKRSASRVSEEEIKPAAAAEEAPNAKEQAAEDEEKPPAQWPCPTCTFLNEASRCYCEMCETPNPTPSAPKRGFGGASGATAPDWSCAACTVTNPGAMRVCAVCGTLNPRPPALTIGRLGAMSDEEFSDDSEDDDSDDSDEEGAWICRSCDMLATGNTCPECFSLRPKTADTTNSSKEDKEKQVKKKKRQKREKQKQERAKMAYGVSIFALKQLMQEPASSRLVDTLQTLTHTLAMMDASADSEWGDGPSFLIRSFGGMPSSSDTSKDPELLNVLANIFGEHERKYPVEVRLLAVQSINYLMKMDRHMFARSKMVEIVALYISALLSWKSKKSASSQESADVKSAQMVVEECLNGLSSLCYTEAFALREVLGRGNFIKYLDFMSILTDGNEGDNGFHPSIVMTALGILQKCCMKLRWSAKPSKAQRSVGNSNSQKPAALRISPKKSIQDSKFTLELATKLVSFLRRVLQHKHVPLHVKAAKCLLLIFHRTPYDHPEVIAKLVTSELLREFVAIVVNANGEESEESRLATISLLLHLFDNRPQLVSLFVKEGIYTELFSDMLLLLQSSSTALRTSTLKLTALLTRVVCRKHSSTPVCSVKANKRATISVESGQPSPRERKRSRLNSLPDPDVLSTLLLDFIRADSIPAVNAILKDGADLNFPKLLDVHGNEIDKPLHAAAEYASLGMVRFLVKRGADVHQVGPNGTALHVAAKAGRCDVAAFLLQCGARVQAKDRDRKSVMDVVKSLESSSEGATPSPMKKLLVLHQGTSGIIDYDSDLSESDSMCGNGSRTWFFPSDHEEDDYGDEDDDDMDDDELEDDEGHDYYLDYDDDDDDDDDFDRIGQSDEDMGDEDGVRDQETTYDDVSSSAIPSSRNFPLESIASESEMKTEEAHLGTPNSEHGGSPISSQLLRGGNDHFPGDDVVLDNSFDASMCAGNGTIAAYS</sequence>
<keyword evidence="3 7" id="KW-0863">Zinc-finger</keyword>
<feature type="repeat" description="ANK" evidence="6">
    <location>
        <begin position="723"/>
        <end position="755"/>
    </location>
</feature>
<dbReference type="PANTHER" id="PTHR24123">
    <property type="entry name" value="ANKYRIN REPEAT-CONTAINING"/>
    <property type="match status" value="1"/>
</dbReference>
<feature type="domain" description="RanBP2-type" evidence="9">
    <location>
        <begin position="58"/>
        <end position="87"/>
    </location>
</feature>
<proteinExistence type="predicted"/>
<dbReference type="InterPro" id="IPR001876">
    <property type="entry name" value="Znf_RanBP2"/>
</dbReference>
<feature type="compositionally biased region" description="Acidic residues" evidence="8">
    <location>
        <begin position="819"/>
        <end position="872"/>
    </location>
</feature>
<gene>
    <name evidence="10" type="ORF">PHYBOEH_002883</name>
</gene>